<evidence type="ECO:0000256" key="2">
    <source>
        <dbReference type="ARBA" id="ARBA00022801"/>
    </source>
</evidence>
<dbReference type="Pfam" id="PF08797">
    <property type="entry name" value="HIRAN"/>
    <property type="match status" value="1"/>
</dbReference>
<dbReference type="InterPro" id="IPR014905">
    <property type="entry name" value="HIRAN"/>
</dbReference>
<name>A0A075LZX0_9CAUD</name>
<dbReference type="GO" id="GO:0003676">
    <property type="term" value="F:nucleic acid binding"/>
    <property type="evidence" value="ECO:0007669"/>
    <property type="project" value="InterPro"/>
</dbReference>
<dbReference type="Proteomes" id="UP000028562">
    <property type="component" value="Segment"/>
</dbReference>
<keyword evidence="1" id="KW-0479">Metal-binding</keyword>
<accession>A0A075LZX0</accession>
<feature type="domain" description="HIRAN" evidence="3">
    <location>
        <begin position="180"/>
        <end position="280"/>
    </location>
</feature>
<dbReference type="KEGG" id="vg:22808000"/>
<evidence type="ECO:0000256" key="1">
    <source>
        <dbReference type="ARBA" id="ARBA00022723"/>
    </source>
</evidence>
<dbReference type="SMART" id="SM00910">
    <property type="entry name" value="HIRAN"/>
    <property type="match status" value="1"/>
</dbReference>
<protein>
    <submittedName>
        <fullName evidence="4">Nucleic acid binding protein</fullName>
    </submittedName>
</protein>
<dbReference type="EMBL" id="KF831354">
    <property type="protein sequence ID" value="AIF71736.1"/>
    <property type="molecule type" value="Genomic_DNA"/>
</dbReference>
<dbReference type="Gene3D" id="3.30.70.2330">
    <property type="match status" value="1"/>
</dbReference>
<evidence type="ECO:0000313" key="5">
    <source>
        <dbReference type="Proteomes" id="UP000028562"/>
    </source>
</evidence>
<reference evidence="4 5" key="1">
    <citation type="journal article" date="2014" name="PLoS ONE">
        <title>Beyond the Chromosome: The Prevalence of Unique Extra-Chromosomal Bacteriophages with Integrated Virulence Genes in Pathogenic Staphylococcus aureus.</title>
        <authorList>
            <person name="Utter B."/>
            <person name="Deutsch D.R."/>
            <person name="Schuch R."/>
            <person name="Winer B.Y."/>
            <person name="Verratti K."/>
            <person name="Bishop-Lilly K."/>
            <person name="Sozhamannan S."/>
            <person name="Fischetti V.A."/>
        </authorList>
    </citation>
    <scope>NUCLEOTIDE SEQUENCE [LARGE SCALE GENOMIC DNA]</scope>
</reference>
<sequence length="289" mass="34041">MGGSKMKPRKQDEKILSDQYSYFEPIISDSCDIKFDENKRRMGSIFISHEEICFIRKEEDYIFKISLSEVIDYNTVVTIWKNQAFLTLNDNRKLTVYFVTNSPLTGFISILKTYMQLSKNKETIISNDCLPINDDEQTKVEIFDVVGLNYEGRRKELKKLIKKMKNNDDFFFLYSDLKGNELKEELLYEDKVYEISDYEVIPGVFLQKEPDNPYDENAIKVMISNEYSEFHVGYVPREYASRLVNHMDNIVSCNAYINGGKYKTLDYLEEKIVTKESDYGLRVHLEYKV</sequence>
<evidence type="ECO:0000313" key="4">
    <source>
        <dbReference type="EMBL" id="AIF71736.1"/>
    </source>
</evidence>
<dbReference type="GO" id="GO:0016818">
    <property type="term" value="F:hydrolase activity, acting on acid anhydrides, in phosphorus-containing anhydrides"/>
    <property type="evidence" value="ECO:0007669"/>
    <property type="project" value="InterPro"/>
</dbReference>
<keyword evidence="5" id="KW-1185">Reference proteome</keyword>
<evidence type="ECO:0000259" key="3">
    <source>
        <dbReference type="SMART" id="SM00910"/>
    </source>
</evidence>
<keyword evidence="2" id="KW-0378">Hydrolase</keyword>
<dbReference type="OrthoDB" id="7966at10239"/>
<dbReference type="GeneID" id="22808000"/>
<organism evidence="4 5">
    <name type="scientific">Staphylococcus phage phiBU01</name>
    <dbReference type="NCBI Taxonomy" id="1519999"/>
    <lineage>
        <taxon>Viruses</taxon>
        <taxon>Duplodnaviria</taxon>
        <taxon>Heunggongvirae</taxon>
        <taxon>Uroviricota</taxon>
        <taxon>Caudoviricetes</taxon>
        <taxon>Bronfenbrennervirinae</taxon>
        <taxon>Biseptimavirus</taxon>
        <taxon>Biseptimavirus BU01</taxon>
    </lineage>
</organism>
<dbReference type="GO" id="GO:0008270">
    <property type="term" value="F:zinc ion binding"/>
    <property type="evidence" value="ECO:0007669"/>
    <property type="project" value="InterPro"/>
</dbReference>
<proteinExistence type="predicted"/>
<dbReference type="RefSeq" id="YP_009113145.1">
    <property type="nucleotide sequence ID" value="NC_026016.1"/>
</dbReference>